<evidence type="ECO:0000313" key="5">
    <source>
        <dbReference type="EMBL" id="PLW41085.1"/>
    </source>
</evidence>
<feature type="region of interest" description="Disordered" evidence="4">
    <location>
        <begin position="70"/>
        <end position="122"/>
    </location>
</feature>
<dbReference type="GO" id="GO:0000481">
    <property type="term" value="P:maturation of 5S rRNA"/>
    <property type="evidence" value="ECO:0007669"/>
    <property type="project" value="TreeGrafter"/>
</dbReference>
<name>A0A2N5UTH7_9BASI</name>
<dbReference type="EMBL" id="PGCJ01000173">
    <property type="protein sequence ID" value="PLW41085.1"/>
    <property type="molecule type" value="Genomic_DNA"/>
</dbReference>
<reference evidence="5 6" key="1">
    <citation type="submission" date="2017-11" db="EMBL/GenBank/DDBJ databases">
        <title>De novo assembly and phasing of dikaryotic genomes from two isolates of Puccinia coronata f. sp. avenae, the causal agent of oat crown rust.</title>
        <authorList>
            <person name="Miller M.E."/>
            <person name="Zhang Y."/>
            <person name="Omidvar V."/>
            <person name="Sperschneider J."/>
            <person name="Schwessinger B."/>
            <person name="Raley C."/>
            <person name="Palmer J.M."/>
            <person name="Garnica D."/>
            <person name="Upadhyaya N."/>
            <person name="Rathjen J."/>
            <person name="Taylor J.M."/>
            <person name="Park R.F."/>
            <person name="Dodds P.N."/>
            <person name="Hirsch C.D."/>
            <person name="Kianian S.F."/>
            <person name="Figueroa M."/>
        </authorList>
    </citation>
    <scope>NUCLEOTIDE SEQUENCE [LARGE SCALE GENOMIC DNA]</scope>
    <source>
        <strain evidence="5">12NC29</strain>
    </source>
</reference>
<keyword evidence="6" id="KW-1185">Reference proteome</keyword>
<dbReference type="GO" id="GO:0046540">
    <property type="term" value="C:U4/U6 x U5 tri-snRNP complex"/>
    <property type="evidence" value="ECO:0007669"/>
    <property type="project" value="TreeGrafter"/>
</dbReference>
<sequence>MLLGYPPTSGVSWVLAQRSLDNELDPDQLAEQNYTKHCQDEQDTVQAKKVAERVLKAKENRERLAKLSGRGLGELAPDQEDVDDLKKWVKQQKKKSSKKNNPILAAKKKEAELNEDEVEYGS</sequence>
<dbReference type="OrthoDB" id="5583at2759"/>
<feature type="compositionally biased region" description="Basic residues" evidence="4">
    <location>
        <begin position="88"/>
        <end position="98"/>
    </location>
</feature>
<protein>
    <submittedName>
        <fullName evidence="5">Uncharacterized protein</fullName>
    </submittedName>
</protein>
<dbReference type="InterPro" id="IPR005011">
    <property type="entry name" value="SNU66/SART1"/>
</dbReference>
<organism evidence="5 6">
    <name type="scientific">Puccinia coronata f. sp. avenae</name>
    <dbReference type="NCBI Taxonomy" id="200324"/>
    <lineage>
        <taxon>Eukaryota</taxon>
        <taxon>Fungi</taxon>
        <taxon>Dikarya</taxon>
        <taxon>Basidiomycota</taxon>
        <taxon>Pucciniomycotina</taxon>
        <taxon>Pucciniomycetes</taxon>
        <taxon>Pucciniales</taxon>
        <taxon>Pucciniaceae</taxon>
        <taxon>Puccinia</taxon>
    </lineage>
</organism>
<dbReference type="Proteomes" id="UP000235388">
    <property type="component" value="Unassembled WGS sequence"/>
</dbReference>
<evidence type="ECO:0000256" key="1">
    <source>
        <dbReference type="ARBA" id="ARBA00004123"/>
    </source>
</evidence>
<keyword evidence="3" id="KW-0539">Nucleus</keyword>
<dbReference type="STRING" id="200324.A0A2N5UTH7"/>
<proteinExistence type="inferred from homology"/>
<evidence type="ECO:0000256" key="2">
    <source>
        <dbReference type="ARBA" id="ARBA00006076"/>
    </source>
</evidence>
<comment type="caution">
    <text evidence="5">The sequence shown here is derived from an EMBL/GenBank/DDBJ whole genome shotgun (WGS) entry which is preliminary data.</text>
</comment>
<comment type="similarity">
    <text evidence="2">Belongs to the SNU66/SART1 family.</text>
</comment>
<accession>A0A2N5UTH7</accession>
<dbReference type="PANTHER" id="PTHR14152">
    <property type="entry name" value="SQUAMOUS CELL CARCINOMA ANTIGEN RECOGNISED BY CYTOTOXIC T LYMPHOCYTES"/>
    <property type="match status" value="1"/>
</dbReference>
<gene>
    <name evidence="5" type="ORF">PCANC_22282</name>
</gene>
<dbReference type="GO" id="GO:0045292">
    <property type="term" value="P:mRNA cis splicing, via spliceosome"/>
    <property type="evidence" value="ECO:0007669"/>
    <property type="project" value="TreeGrafter"/>
</dbReference>
<dbReference type="PANTHER" id="PTHR14152:SF5">
    <property type="entry name" value="U4_U6.U5 TRI-SNRNP-ASSOCIATED PROTEIN 1"/>
    <property type="match status" value="1"/>
</dbReference>
<evidence type="ECO:0000256" key="4">
    <source>
        <dbReference type="SAM" id="MobiDB-lite"/>
    </source>
</evidence>
<evidence type="ECO:0000256" key="3">
    <source>
        <dbReference type="ARBA" id="ARBA00023242"/>
    </source>
</evidence>
<comment type="subcellular location">
    <subcellularLocation>
        <location evidence="1">Nucleus</location>
    </subcellularLocation>
</comment>
<dbReference type="Pfam" id="PF03343">
    <property type="entry name" value="SART-1"/>
    <property type="match status" value="1"/>
</dbReference>
<dbReference type="AlphaFoldDB" id="A0A2N5UTH7"/>
<feature type="compositionally biased region" description="Acidic residues" evidence="4">
    <location>
        <begin position="113"/>
        <end position="122"/>
    </location>
</feature>
<evidence type="ECO:0000313" key="6">
    <source>
        <dbReference type="Proteomes" id="UP000235388"/>
    </source>
</evidence>